<evidence type="ECO:0000259" key="3">
    <source>
        <dbReference type="Pfam" id="PF24883"/>
    </source>
</evidence>
<evidence type="ECO:0000313" key="4">
    <source>
        <dbReference type="EMBL" id="KAF7372958.1"/>
    </source>
</evidence>
<dbReference type="AlphaFoldDB" id="A0A8H7DHZ7"/>
<keyword evidence="1" id="KW-0677">Repeat</keyword>
<keyword evidence="5" id="KW-1185">Reference proteome</keyword>
<name>A0A8H7DHZ7_9AGAR</name>
<evidence type="ECO:0000256" key="1">
    <source>
        <dbReference type="ARBA" id="ARBA00022737"/>
    </source>
</evidence>
<dbReference type="PANTHER" id="PTHR10039:SF5">
    <property type="entry name" value="NACHT DOMAIN-CONTAINING PROTEIN"/>
    <property type="match status" value="1"/>
</dbReference>
<dbReference type="InterPro" id="IPR056884">
    <property type="entry name" value="NPHP3-like_N"/>
</dbReference>
<feature type="domain" description="Nephrocystin 3-like N-terminal" evidence="3">
    <location>
        <begin position="99"/>
        <end position="254"/>
    </location>
</feature>
<dbReference type="Proteomes" id="UP000623467">
    <property type="component" value="Unassembled WGS sequence"/>
</dbReference>
<dbReference type="Pfam" id="PF24883">
    <property type="entry name" value="NPHP3_N"/>
    <property type="match status" value="1"/>
</dbReference>
<organism evidence="4 5">
    <name type="scientific">Mycena sanguinolenta</name>
    <dbReference type="NCBI Taxonomy" id="230812"/>
    <lineage>
        <taxon>Eukaryota</taxon>
        <taxon>Fungi</taxon>
        <taxon>Dikarya</taxon>
        <taxon>Basidiomycota</taxon>
        <taxon>Agaricomycotina</taxon>
        <taxon>Agaricomycetes</taxon>
        <taxon>Agaricomycetidae</taxon>
        <taxon>Agaricales</taxon>
        <taxon>Marasmiineae</taxon>
        <taxon>Mycenaceae</taxon>
        <taxon>Mycena</taxon>
    </lineage>
</organism>
<keyword evidence="2" id="KW-0812">Transmembrane</keyword>
<feature type="transmembrane region" description="Helical" evidence="2">
    <location>
        <begin position="869"/>
        <end position="891"/>
    </location>
</feature>
<dbReference type="InterPro" id="IPR027417">
    <property type="entry name" value="P-loop_NTPase"/>
</dbReference>
<reference evidence="4" key="1">
    <citation type="submission" date="2020-05" db="EMBL/GenBank/DDBJ databases">
        <title>Mycena genomes resolve the evolution of fungal bioluminescence.</title>
        <authorList>
            <person name="Tsai I.J."/>
        </authorList>
    </citation>
    <scope>NUCLEOTIDE SEQUENCE</scope>
    <source>
        <strain evidence="4">160909Yilan</strain>
    </source>
</reference>
<accession>A0A8H7DHZ7</accession>
<proteinExistence type="predicted"/>
<evidence type="ECO:0000256" key="2">
    <source>
        <dbReference type="SAM" id="Phobius"/>
    </source>
</evidence>
<protein>
    <submittedName>
        <fullName evidence="4">NACHT domain-containing protein</fullName>
    </submittedName>
</protein>
<dbReference type="Gene3D" id="3.40.50.300">
    <property type="entry name" value="P-loop containing nucleotide triphosphate hydrolases"/>
    <property type="match status" value="1"/>
</dbReference>
<gene>
    <name evidence="4" type="ORF">MSAN_00503000</name>
</gene>
<evidence type="ECO:0000313" key="5">
    <source>
        <dbReference type="Proteomes" id="UP000623467"/>
    </source>
</evidence>
<comment type="caution">
    <text evidence="4">The sequence shown here is derived from an EMBL/GenBank/DDBJ whole genome shotgun (WGS) entry which is preliminary data.</text>
</comment>
<keyword evidence="2" id="KW-1133">Transmembrane helix</keyword>
<dbReference type="EMBL" id="JACAZH010000003">
    <property type="protein sequence ID" value="KAF7372958.1"/>
    <property type="molecule type" value="Genomic_DNA"/>
</dbReference>
<sequence>MFPGVQTMNNYINGGRGGAGGGGYGRGTGGAGGYGMGPSVNFDIQSSGNFTVNNMQQRERGIDILHHAVAFEAIHDSTDSFMEPKCHPETRTKMLKDLSDWAVETHPKTTIFWLYGPAGAGKSAIMRTLAAQLHEDGRLGACFFFKRSHATRGNARTLFTTIAYQLALNIEWLRAPISQVVEQNPSIVARSMTTQMQELVSKPCRALEHHDPIIILIDGLDECNGYGVQAEILHTIQSPSLNHPLFLRFIVASRPEPNIRQALDLASSHYCSFNVEQSFDDIRKYLRDEFSRIHRDHSTMQNISSPWPVYHVLEELVRKSSGYFIYASTIIKFIGDENYHPPQRLAMVQDTTSTGSASPFEVLDQLYLTILSSARRQSELIQIICAIVKLQLVPRSIEQLFGLAQGETRLILRGLHSVLNIPREDENEILSHHASFLDFLNNPDRSGNFCVGILHNQINLARFLLQFYAAPFQRTNQFTLSNLIRFIVLLPPSSEVAELLPLIGSINPDYIANPSEYKPDGYFDSIICWLKNIPSAPDTVIQLWEDYEFMVSLDTMRYGEPAPPVKHIISPRPELLRILISMRFLGHPLWELPTRLDLTWTDLRTTLRILRPNSFGDQHALPLRRSEAVYPWAARDLGLQLIRRMVKNDIDTEGGVDSIMQKHNFVDHSSRYDLRRDISLLVRLSPPCPVLYRELWSILPSKTSVSRPSGEALIHHISKWLETFPDSMVELIMFWQQAVPYLGIYRDSTFNPGLDIEETYWHGRVEAYNYSNFYNESRYTSFTSPILVIHSKYLRVEIWICVFPRFPVSVWICSAKMTGGTRRINPSTPVPGTVHHAQYGQRHVSSEMKRRENTTTQLKFECLGAGSRGWGNAMLVPLTTSLAIIYIGAIAMRQTEQLSVSAEAIAHWSWC</sequence>
<dbReference type="SUPFAM" id="SSF52540">
    <property type="entry name" value="P-loop containing nucleoside triphosphate hydrolases"/>
    <property type="match status" value="1"/>
</dbReference>
<dbReference type="PANTHER" id="PTHR10039">
    <property type="entry name" value="AMELOGENIN"/>
    <property type="match status" value="1"/>
</dbReference>
<dbReference type="OrthoDB" id="5967843at2759"/>
<keyword evidence="2" id="KW-0472">Membrane</keyword>